<name>A0A077X1U3_9FUNG</name>
<proteinExistence type="predicted"/>
<dbReference type="Gene3D" id="3.40.50.12780">
    <property type="entry name" value="N-terminal domain of ligase-like"/>
    <property type="match status" value="1"/>
</dbReference>
<dbReference type="PROSITE" id="PS50075">
    <property type="entry name" value="CARRIER"/>
    <property type="match status" value="1"/>
</dbReference>
<keyword evidence="2" id="KW-0597">Phosphoprotein</keyword>
<evidence type="ECO:0000256" key="1">
    <source>
        <dbReference type="ARBA" id="ARBA00022450"/>
    </source>
</evidence>
<dbReference type="Pfam" id="PF00550">
    <property type="entry name" value="PP-binding"/>
    <property type="match status" value="1"/>
</dbReference>
<keyword evidence="1" id="KW-0596">Phosphopantetheine</keyword>
<gene>
    <name evidence="4" type="ORF">LRAMOSA05696</name>
</gene>
<dbReference type="SUPFAM" id="SSF51735">
    <property type="entry name" value="NAD(P)-binding Rossmann-fold domains"/>
    <property type="match status" value="1"/>
</dbReference>
<dbReference type="PANTHER" id="PTHR43439:SF2">
    <property type="entry name" value="ENZYME, PUTATIVE (JCVI)-RELATED"/>
    <property type="match status" value="1"/>
</dbReference>
<dbReference type="InterPro" id="IPR006162">
    <property type="entry name" value="Ppantetheine_attach_site"/>
</dbReference>
<dbReference type="InterPro" id="IPR009081">
    <property type="entry name" value="PP-bd_ACP"/>
</dbReference>
<dbReference type="InterPro" id="IPR020806">
    <property type="entry name" value="PKS_PP-bd"/>
</dbReference>
<feature type="domain" description="Carrier" evidence="3">
    <location>
        <begin position="562"/>
        <end position="640"/>
    </location>
</feature>
<dbReference type="SMART" id="SM00823">
    <property type="entry name" value="PKS_PP"/>
    <property type="match status" value="1"/>
</dbReference>
<dbReference type="InterPro" id="IPR042099">
    <property type="entry name" value="ANL_N_sf"/>
</dbReference>
<dbReference type="Pfam" id="PF23562">
    <property type="entry name" value="AMP-binding_C_3"/>
    <property type="match status" value="1"/>
</dbReference>
<accession>A0A077X1U3</accession>
<dbReference type="SUPFAM" id="SSF47336">
    <property type="entry name" value="ACP-like"/>
    <property type="match status" value="1"/>
</dbReference>
<dbReference type="InterPro" id="IPR036291">
    <property type="entry name" value="NAD(P)-bd_dom_sf"/>
</dbReference>
<organism evidence="4">
    <name type="scientific">Lichtheimia ramosa</name>
    <dbReference type="NCBI Taxonomy" id="688394"/>
    <lineage>
        <taxon>Eukaryota</taxon>
        <taxon>Fungi</taxon>
        <taxon>Fungi incertae sedis</taxon>
        <taxon>Mucoromycota</taxon>
        <taxon>Mucoromycotina</taxon>
        <taxon>Mucoromycetes</taxon>
        <taxon>Mucorales</taxon>
        <taxon>Lichtheimiaceae</taxon>
        <taxon>Lichtheimia</taxon>
    </lineage>
</organism>
<dbReference type="InterPro" id="IPR051414">
    <property type="entry name" value="Adenylate-forming_Reductase"/>
</dbReference>
<dbReference type="PANTHER" id="PTHR43439">
    <property type="entry name" value="PHENYLACETATE-COENZYME A LIGASE"/>
    <property type="match status" value="1"/>
</dbReference>
<dbReference type="InterPro" id="IPR000873">
    <property type="entry name" value="AMP-dep_synth/lig_dom"/>
</dbReference>
<reference evidence="4" key="1">
    <citation type="journal article" date="2014" name="Genome Announc.">
        <title>De novo whole-genome sequence and genome annotation of Lichtheimia ramosa.</title>
        <authorList>
            <person name="Linde J."/>
            <person name="Schwartze V."/>
            <person name="Binder U."/>
            <person name="Lass-Florl C."/>
            <person name="Voigt K."/>
            <person name="Horn F."/>
        </authorList>
    </citation>
    <scope>NUCLEOTIDE SEQUENCE</scope>
    <source>
        <strain evidence="4">JMRC FSU:6197</strain>
    </source>
</reference>
<dbReference type="OrthoDB" id="429813at2759"/>
<dbReference type="Gene3D" id="1.10.1200.10">
    <property type="entry name" value="ACP-like"/>
    <property type="match status" value="1"/>
</dbReference>
<dbReference type="Pfam" id="PF00501">
    <property type="entry name" value="AMP-binding"/>
    <property type="match status" value="1"/>
</dbReference>
<dbReference type="PROSITE" id="PS00012">
    <property type="entry name" value="PHOSPHOPANTETHEINE"/>
    <property type="match status" value="1"/>
</dbReference>
<dbReference type="AlphaFoldDB" id="A0A077X1U3"/>
<dbReference type="SUPFAM" id="SSF56801">
    <property type="entry name" value="Acetyl-CoA synthetase-like"/>
    <property type="match status" value="1"/>
</dbReference>
<dbReference type="EMBL" id="LK023379">
    <property type="protein sequence ID" value="CDS13520.1"/>
    <property type="molecule type" value="Genomic_DNA"/>
</dbReference>
<evidence type="ECO:0000259" key="3">
    <source>
        <dbReference type="PROSITE" id="PS50075"/>
    </source>
</evidence>
<dbReference type="InterPro" id="IPR013120">
    <property type="entry name" value="FAR_NAD-bd"/>
</dbReference>
<protein>
    <recommendedName>
        <fullName evidence="3">Carrier domain-containing protein</fullName>
    </recommendedName>
</protein>
<dbReference type="Gene3D" id="3.40.50.720">
    <property type="entry name" value="NAD(P)-binding Rossmann-like Domain"/>
    <property type="match status" value="1"/>
</dbReference>
<dbReference type="Pfam" id="PF07993">
    <property type="entry name" value="NAD_binding_4"/>
    <property type="match status" value="1"/>
</dbReference>
<dbReference type="InterPro" id="IPR036736">
    <property type="entry name" value="ACP-like_sf"/>
</dbReference>
<dbReference type="GO" id="GO:0031177">
    <property type="term" value="F:phosphopantetheine binding"/>
    <property type="evidence" value="ECO:0007669"/>
    <property type="project" value="InterPro"/>
</dbReference>
<evidence type="ECO:0000313" key="4">
    <source>
        <dbReference type="EMBL" id="CDS13520.1"/>
    </source>
</evidence>
<sequence length="1045" mass="117459">MSARKIYDGPVYDWKDYHAFIHLFETLAKENSDRICIYYKKGSTYKTLTWEQVDRISTNLACRWSSSFGHLDAPVAVLADHSLDYLFYMIALLKLRVVLQALSPRNTQAAVTNMLIKGKAGYMMASEKYADTGKTSADQVQIPYQTLMPFDIEALSQEPLNPDAEHILNKQYITEDEEKIVIITHSSGTTAFPKLIPLSNRYMFVHVQHFTNDMSHRYGEAPWTLEPSDIFMVGFPLFHIGGIFQAFCAMMHHGASVYSPLPLQVKDVVDAIEQCGVNYVYFAPVLVDQIASYIKETGDIAPFKKLKVIQFGGAPLRPDVGEFLTSHGIRLQCCYGASEFAISFLNDDTRDDIPWNSTRPSHIIKDYCHFEPYDEQAGTYHLVIKSGAPNLATGVENRPDGFGTNDLFIQDPPNSGYWRHLGRKDDILVMENAQKTNPTPMEFHICSASIVKSCTVIGEGRQCTATLVELEYEQAIQYTPSEIIEQVHEAVAKANANAPNYSIILPEMIYILPLNKHLPTTVKGNVVRKSAIKEFEDVIERMYTNFMQGTGNIRNQDINSAAPIQEIESMLVHAASTVLGKSPALIASNKQQSLFDLGLNSLLAIQLRNTIAADFGHISNTFLYEHPSIQAITTALRSPNTVNSNDERRYQETQALLESYIARANVDFGTCITTNTQKTGDEQHVVLLTGSTGALGAFILRDLICSPKVSKIYCPVRVTPTSGNLMDRIVESFHARRLDVSLLKTGKVEALKMDLNAEYLGWSKEVYERLKQEITTIQACGWLVDFNQPITHFDKECIQGLYNLLKFAHRPNNPMHVHTISSVSATAAIKVNRVAETTLPEDPHVAMPMGYAQSKYIVEHLFDYLTREKGMPCIVERMGQVCADTVNGQWSIHEQFPLMIVGGGAMLKKMPDLNKLTIDWIPIDYAASSITDIMLNTVNTPIEQLTGRVFHIVNPNHVSWSDVLQAMQACGMQFDIVKPEEWVADLSKHQDNPAYRLLSFYESNLIGDHRMPIFETENANLKAAPTFDAKMLRKCLDYWNKVKPL</sequence>
<evidence type="ECO:0000256" key="2">
    <source>
        <dbReference type="ARBA" id="ARBA00022553"/>
    </source>
</evidence>